<reference evidence="5 6" key="1">
    <citation type="submission" date="2023-03" db="EMBL/GenBank/DDBJ databases">
        <title>Bacillus Genome Sequencing.</title>
        <authorList>
            <person name="Dunlap C."/>
        </authorList>
    </citation>
    <scope>NUCLEOTIDE SEQUENCE [LARGE SCALE GENOMIC DNA]</scope>
    <source>
        <strain evidence="5 6">BD-533</strain>
    </source>
</reference>
<dbReference type="InterPro" id="IPR010982">
    <property type="entry name" value="Lambda_DNA-bd_dom_sf"/>
</dbReference>
<dbReference type="Pfam" id="PF00356">
    <property type="entry name" value="LacI"/>
    <property type="match status" value="1"/>
</dbReference>
<dbReference type="InterPro" id="IPR028082">
    <property type="entry name" value="Peripla_BP_I"/>
</dbReference>
<evidence type="ECO:0000256" key="1">
    <source>
        <dbReference type="ARBA" id="ARBA00023015"/>
    </source>
</evidence>
<dbReference type="SUPFAM" id="SSF53822">
    <property type="entry name" value="Periplasmic binding protein-like I"/>
    <property type="match status" value="1"/>
</dbReference>
<dbReference type="RefSeq" id="WP_326074799.1">
    <property type="nucleotide sequence ID" value="NZ_JARLKY010000080.1"/>
</dbReference>
<sequence>MDIVTKSGVSLVTVSRVLNNVTTVRESNRQKVLKAIKELDYEPNSAARSLARGTTGLIGLTLVTLNDSVFHDIVQAVNEHLEEKGYFLALSISSPTQEEAEKQNSFLFQEDRVDGIIVLSPLNEKQIVMELKRKNIPFVIIDNHDDNTRAVTVNVDNYVGGFEATRHLIELGHTRIAHVSGPEHFLSVRERKRGFEKALEQSGIAPLAVAHTEFGIRSGFQAATAWIEAGVVPTAVFAGDDALALGAMDAFRAKGYRIPDDISIIGYDNQLFASEIHPQLTTIRQPVEQMGKEAVRLLLKLIGGAPRNSSVLLQPQLIIRHSTANYKQR</sequence>
<dbReference type="CDD" id="cd06267">
    <property type="entry name" value="PBP1_LacI_sugar_binding-like"/>
    <property type="match status" value="1"/>
</dbReference>
<protein>
    <submittedName>
        <fullName evidence="5">LacI family DNA-binding transcriptional regulator</fullName>
    </submittedName>
</protein>
<gene>
    <name evidence="5" type="ORF">P4I72_27205</name>
</gene>
<evidence type="ECO:0000313" key="5">
    <source>
        <dbReference type="EMBL" id="MEC0230790.1"/>
    </source>
</evidence>
<dbReference type="InterPro" id="IPR046335">
    <property type="entry name" value="LacI/GalR-like_sensor"/>
</dbReference>
<keyword evidence="3" id="KW-0804">Transcription</keyword>
<evidence type="ECO:0000256" key="3">
    <source>
        <dbReference type="ARBA" id="ARBA00023163"/>
    </source>
</evidence>
<evidence type="ECO:0000256" key="2">
    <source>
        <dbReference type="ARBA" id="ARBA00023125"/>
    </source>
</evidence>
<evidence type="ECO:0000313" key="6">
    <source>
        <dbReference type="Proteomes" id="UP001338137"/>
    </source>
</evidence>
<dbReference type="SUPFAM" id="SSF47413">
    <property type="entry name" value="lambda repressor-like DNA-binding domains"/>
    <property type="match status" value="1"/>
</dbReference>
<dbReference type="PROSITE" id="PS50932">
    <property type="entry name" value="HTH_LACI_2"/>
    <property type="match status" value="1"/>
</dbReference>
<comment type="caution">
    <text evidence="5">The sequence shown here is derived from an EMBL/GenBank/DDBJ whole genome shotgun (WGS) entry which is preliminary data.</text>
</comment>
<proteinExistence type="predicted"/>
<dbReference type="Pfam" id="PF13377">
    <property type="entry name" value="Peripla_BP_3"/>
    <property type="match status" value="1"/>
</dbReference>
<dbReference type="Gene3D" id="1.10.260.40">
    <property type="entry name" value="lambda repressor-like DNA-binding domains"/>
    <property type="match status" value="1"/>
</dbReference>
<accession>A0ABU6G9Z0</accession>
<organism evidence="5 6">
    <name type="scientific">Paenibacillus alba</name>
    <dbReference type="NCBI Taxonomy" id="1197127"/>
    <lineage>
        <taxon>Bacteria</taxon>
        <taxon>Bacillati</taxon>
        <taxon>Bacillota</taxon>
        <taxon>Bacilli</taxon>
        <taxon>Bacillales</taxon>
        <taxon>Paenibacillaceae</taxon>
        <taxon>Paenibacillus</taxon>
    </lineage>
</organism>
<dbReference type="EMBL" id="JARLKY010000080">
    <property type="protein sequence ID" value="MEC0230790.1"/>
    <property type="molecule type" value="Genomic_DNA"/>
</dbReference>
<dbReference type="InterPro" id="IPR000843">
    <property type="entry name" value="HTH_LacI"/>
</dbReference>
<name>A0ABU6G9Z0_9BACL</name>
<dbReference type="CDD" id="cd01392">
    <property type="entry name" value="HTH_LacI"/>
    <property type="match status" value="1"/>
</dbReference>
<dbReference type="PANTHER" id="PTHR30146:SF109">
    <property type="entry name" value="HTH-TYPE TRANSCRIPTIONAL REGULATOR GALS"/>
    <property type="match status" value="1"/>
</dbReference>
<dbReference type="SMART" id="SM00354">
    <property type="entry name" value="HTH_LACI"/>
    <property type="match status" value="1"/>
</dbReference>
<dbReference type="GO" id="GO:0003677">
    <property type="term" value="F:DNA binding"/>
    <property type="evidence" value="ECO:0007669"/>
    <property type="project" value="UniProtKB-KW"/>
</dbReference>
<dbReference type="Gene3D" id="3.40.50.2300">
    <property type="match status" value="2"/>
</dbReference>
<dbReference type="PANTHER" id="PTHR30146">
    <property type="entry name" value="LACI-RELATED TRANSCRIPTIONAL REPRESSOR"/>
    <property type="match status" value="1"/>
</dbReference>
<keyword evidence="2 5" id="KW-0238">DNA-binding</keyword>
<keyword evidence="1" id="KW-0805">Transcription regulation</keyword>
<keyword evidence="6" id="KW-1185">Reference proteome</keyword>
<evidence type="ECO:0000259" key="4">
    <source>
        <dbReference type="PROSITE" id="PS50932"/>
    </source>
</evidence>
<dbReference type="Proteomes" id="UP001338137">
    <property type="component" value="Unassembled WGS sequence"/>
</dbReference>
<feature type="domain" description="HTH lacI-type" evidence="4">
    <location>
        <begin position="1"/>
        <end position="52"/>
    </location>
</feature>